<dbReference type="Pfam" id="PF00179">
    <property type="entry name" value="UQ_con"/>
    <property type="match status" value="1"/>
</dbReference>
<evidence type="ECO:0000259" key="1">
    <source>
        <dbReference type="PROSITE" id="PS50127"/>
    </source>
</evidence>
<dbReference type="EMBL" id="CM029052">
    <property type="protein sequence ID" value="KAG2558135.1"/>
    <property type="molecule type" value="Genomic_DNA"/>
</dbReference>
<protein>
    <recommendedName>
        <fullName evidence="1">UBC core domain-containing protein</fullName>
    </recommendedName>
</protein>
<feature type="domain" description="UBC core" evidence="1">
    <location>
        <begin position="19"/>
        <end position="133"/>
    </location>
</feature>
<gene>
    <name evidence="2" type="ORF">PVAP13_8NG140102</name>
</gene>
<dbReference type="SMART" id="SM00212">
    <property type="entry name" value="UBCc"/>
    <property type="match status" value="1"/>
</dbReference>
<evidence type="ECO:0000313" key="2">
    <source>
        <dbReference type="EMBL" id="KAG2558135.1"/>
    </source>
</evidence>
<dbReference type="AlphaFoldDB" id="A0A8T0PB61"/>
<dbReference type="PROSITE" id="PS50127">
    <property type="entry name" value="UBC_2"/>
    <property type="match status" value="1"/>
</dbReference>
<dbReference type="SUPFAM" id="SSF54495">
    <property type="entry name" value="UBC-like"/>
    <property type="match status" value="1"/>
</dbReference>
<sequence>MAHLRKSSRYAQERGDEEITYGRISKELDAMRVSPPPHCSAGLVSDNLFHWKATIHGPSDSPYTGGVFRLTMNFPRNYPEKPPEVKFKTKVYHPNINSNNGSIFLNIHRLKYVGVINVFNYILLCDCVPYCCC</sequence>
<comment type="caution">
    <text evidence="2">The sequence shown here is derived from an EMBL/GenBank/DDBJ whole genome shotgun (WGS) entry which is preliminary data.</text>
</comment>
<proteinExistence type="predicted"/>
<keyword evidence="3" id="KW-1185">Reference proteome</keyword>
<dbReference type="Gene3D" id="3.10.110.10">
    <property type="entry name" value="Ubiquitin Conjugating Enzyme"/>
    <property type="match status" value="1"/>
</dbReference>
<dbReference type="InterPro" id="IPR016135">
    <property type="entry name" value="UBQ-conjugating_enzyme/RWD"/>
</dbReference>
<organism evidence="2 3">
    <name type="scientific">Panicum virgatum</name>
    <name type="common">Blackwell switchgrass</name>
    <dbReference type="NCBI Taxonomy" id="38727"/>
    <lineage>
        <taxon>Eukaryota</taxon>
        <taxon>Viridiplantae</taxon>
        <taxon>Streptophyta</taxon>
        <taxon>Embryophyta</taxon>
        <taxon>Tracheophyta</taxon>
        <taxon>Spermatophyta</taxon>
        <taxon>Magnoliopsida</taxon>
        <taxon>Liliopsida</taxon>
        <taxon>Poales</taxon>
        <taxon>Poaceae</taxon>
        <taxon>PACMAD clade</taxon>
        <taxon>Panicoideae</taxon>
        <taxon>Panicodae</taxon>
        <taxon>Paniceae</taxon>
        <taxon>Panicinae</taxon>
        <taxon>Panicum</taxon>
        <taxon>Panicum sect. Hiantes</taxon>
    </lineage>
</organism>
<dbReference type="InterPro" id="IPR000608">
    <property type="entry name" value="UBC"/>
</dbReference>
<dbReference type="PANTHER" id="PTHR24068">
    <property type="entry name" value="UBIQUITIN-CONJUGATING ENZYME E2"/>
    <property type="match status" value="1"/>
</dbReference>
<evidence type="ECO:0000313" key="3">
    <source>
        <dbReference type="Proteomes" id="UP000823388"/>
    </source>
</evidence>
<reference evidence="2 3" key="1">
    <citation type="submission" date="2020-05" db="EMBL/GenBank/DDBJ databases">
        <title>WGS assembly of Panicum virgatum.</title>
        <authorList>
            <person name="Lovell J.T."/>
            <person name="Jenkins J."/>
            <person name="Shu S."/>
            <person name="Juenger T.E."/>
            <person name="Schmutz J."/>
        </authorList>
    </citation>
    <scope>NUCLEOTIDE SEQUENCE [LARGE SCALE GENOMIC DNA]</scope>
    <source>
        <strain evidence="3">cv. AP13</strain>
    </source>
</reference>
<accession>A0A8T0PB61</accession>
<name>A0A8T0PB61_PANVG</name>
<dbReference type="OrthoDB" id="7851174at2759"/>
<dbReference type="Proteomes" id="UP000823388">
    <property type="component" value="Chromosome 8N"/>
</dbReference>